<protein>
    <recommendedName>
        <fullName evidence="2">Oxo-4-hydroxy-4-carboxy-5-ureidoimidazoline decarboxylase domain-containing protein</fullName>
    </recommendedName>
</protein>
<dbReference type="OrthoDB" id="5398391at2759"/>
<dbReference type="Pfam" id="PF09349">
    <property type="entry name" value="OHCU_decarbox"/>
    <property type="match status" value="1"/>
</dbReference>
<organism evidence="3 4">
    <name type="scientific">Jaapia argillacea MUCL 33604</name>
    <dbReference type="NCBI Taxonomy" id="933084"/>
    <lineage>
        <taxon>Eukaryota</taxon>
        <taxon>Fungi</taxon>
        <taxon>Dikarya</taxon>
        <taxon>Basidiomycota</taxon>
        <taxon>Agaricomycotina</taxon>
        <taxon>Agaricomycetes</taxon>
        <taxon>Agaricomycetidae</taxon>
        <taxon>Jaapiales</taxon>
        <taxon>Jaapiaceae</taxon>
        <taxon>Jaapia</taxon>
    </lineage>
</organism>
<reference evidence="4" key="1">
    <citation type="journal article" date="2014" name="Proc. Natl. Acad. Sci. U.S.A.">
        <title>Extensive sampling of basidiomycete genomes demonstrates inadequacy of the white-rot/brown-rot paradigm for wood decay fungi.</title>
        <authorList>
            <person name="Riley R."/>
            <person name="Salamov A.A."/>
            <person name="Brown D.W."/>
            <person name="Nagy L.G."/>
            <person name="Floudas D."/>
            <person name="Held B.W."/>
            <person name="Levasseur A."/>
            <person name="Lombard V."/>
            <person name="Morin E."/>
            <person name="Otillar R."/>
            <person name="Lindquist E.A."/>
            <person name="Sun H."/>
            <person name="LaButti K.M."/>
            <person name="Schmutz J."/>
            <person name="Jabbour D."/>
            <person name="Luo H."/>
            <person name="Baker S.E."/>
            <person name="Pisabarro A.G."/>
            <person name="Walton J.D."/>
            <person name="Blanchette R.A."/>
            <person name="Henrissat B."/>
            <person name="Martin F."/>
            <person name="Cullen D."/>
            <person name="Hibbett D.S."/>
            <person name="Grigoriev I.V."/>
        </authorList>
    </citation>
    <scope>NUCLEOTIDE SEQUENCE [LARGE SCALE GENOMIC DNA]</scope>
    <source>
        <strain evidence="4">MUCL 33604</strain>
    </source>
</reference>
<dbReference type="InterPro" id="IPR018020">
    <property type="entry name" value="OHCU_decarboxylase"/>
</dbReference>
<keyword evidence="4" id="KW-1185">Reference proteome</keyword>
<accession>A0A067QG20</accession>
<proteinExistence type="predicted"/>
<dbReference type="InterPro" id="IPR036778">
    <property type="entry name" value="OHCU_decarboxylase_sf"/>
</dbReference>
<feature type="domain" description="Oxo-4-hydroxy-4-carboxy-5-ureidoimidazoline decarboxylase" evidence="2">
    <location>
        <begin position="67"/>
        <end position="185"/>
    </location>
</feature>
<gene>
    <name evidence="3" type="ORF">JAAARDRAFT_513871</name>
</gene>
<dbReference type="PANTHER" id="PTHR37987">
    <property type="entry name" value="CHROMOSOME 9, WHOLE GENOME SHOTGUN SEQUENCE"/>
    <property type="match status" value="1"/>
</dbReference>
<evidence type="ECO:0000313" key="4">
    <source>
        <dbReference type="Proteomes" id="UP000027265"/>
    </source>
</evidence>
<dbReference type="Gene3D" id="1.10.3330.10">
    <property type="entry name" value="Oxo-4-hydroxy-4-carboxy-5-ureidoimidazoline decarboxylase"/>
    <property type="match status" value="1"/>
</dbReference>
<sequence>MSRITTHSAFINRLEVGGLKGGAQHKVAESSSKRRIASNSSFKFPKSSMSLPPFTSVPETTPNLSYALALLFEPSPVLFSHLIPQVSSSLLKPSSESITTYAQLIDLSISIIHSWPHDLQARFIAAHPRIGEVKGLSAFSATEQGQSGSNVFLVAPTPPEVLARLSHLNAHRYSGLRYITFISTKAMGIGSWEERA</sequence>
<dbReference type="InParanoid" id="A0A067QG20"/>
<evidence type="ECO:0000259" key="2">
    <source>
        <dbReference type="Pfam" id="PF09349"/>
    </source>
</evidence>
<dbReference type="AlphaFoldDB" id="A0A067QG20"/>
<dbReference type="Proteomes" id="UP000027265">
    <property type="component" value="Unassembled WGS sequence"/>
</dbReference>
<evidence type="ECO:0000256" key="1">
    <source>
        <dbReference type="ARBA" id="ARBA00022631"/>
    </source>
</evidence>
<dbReference type="SUPFAM" id="SSF158694">
    <property type="entry name" value="UraD-Like"/>
    <property type="match status" value="1"/>
</dbReference>
<dbReference type="EMBL" id="KL197712">
    <property type="protein sequence ID" value="KDQ61561.1"/>
    <property type="molecule type" value="Genomic_DNA"/>
</dbReference>
<dbReference type="PANTHER" id="PTHR37987:SF1">
    <property type="entry name" value="OXO-4-HYDROXY-4-CARBOXY-5-UREIDOIMIDAZOLINE DECARBOXYLASE DOMAIN-CONTAINING PROTEIN"/>
    <property type="match status" value="1"/>
</dbReference>
<dbReference type="HOGENOM" id="CLU_1390429_0_0_1"/>
<dbReference type="GO" id="GO:0006144">
    <property type="term" value="P:purine nucleobase metabolic process"/>
    <property type="evidence" value="ECO:0007669"/>
    <property type="project" value="UniProtKB-KW"/>
</dbReference>
<evidence type="ECO:0000313" key="3">
    <source>
        <dbReference type="EMBL" id="KDQ61561.1"/>
    </source>
</evidence>
<keyword evidence="1" id="KW-0659">Purine metabolism</keyword>
<name>A0A067QG20_9AGAM</name>